<keyword evidence="3" id="KW-1185">Reference proteome</keyword>
<dbReference type="Pfam" id="PF00583">
    <property type="entry name" value="Acetyltransf_1"/>
    <property type="match status" value="1"/>
</dbReference>
<dbReference type="PANTHER" id="PTHR43415">
    <property type="entry name" value="SPERMIDINE N(1)-ACETYLTRANSFERASE"/>
    <property type="match status" value="1"/>
</dbReference>
<dbReference type="InterPro" id="IPR000182">
    <property type="entry name" value="GNAT_dom"/>
</dbReference>
<dbReference type="PROSITE" id="PS51186">
    <property type="entry name" value="GNAT"/>
    <property type="match status" value="1"/>
</dbReference>
<accession>A0ABW9YND7</accession>
<name>A0ABW9YND7_9GAMM</name>
<organism evidence="2 3">
    <name type="scientific">Photobacterium alginatilyticum</name>
    <dbReference type="NCBI Taxonomy" id="1775171"/>
    <lineage>
        <taxon>Bacteria</taxon>
        <taxon>Pseudomonadati</taxon>
        <taxon>Pseudomonadota</taxon>
        <taxon>Gammaproteobacteria</taxon>
        <taxon>Vibrionales</taxon>
        <taxon>Vibrionaceae</taxon>
        <taxon>Photobacterium</taxon>
    </lineage>
</organism>
<dbReference type="RefSeq" id="WP_160655182.1">
    <property type="nucleotide sequence ID" value="NZ_RSEJ01000023.1"/>
</dbReference>
<dbReference type="PANTHER" id="PTHR43415:SF5">
    <property type="entry name" value="ACETYLTRANSFERASE"/>
    <property type="match status" value="1"/>
</dbReference>
<dbReference type="Proteomes" id="UP000738517">
    <property type="component" value="Unassembled WGS sequence"/>
</dbReference>
<sequence length="159" mass="18180">MYLAQFSEDDYEKLISWVPNEAFNYLWGGPVYTFPLTIEQIRDHVSKPEVNPFVLLDNDMAIGYIELHRESESVYRLCRVLIASESDRGKGYGKKLVALALDYALDTLKATTVTLAVFEHNERAISCYESLGFKVTAKETGLRTFNGESWNLLYMAFKS</sequence>
<comment type="caution">
    <text evidence="2">The sequence shown here is derived from an EMBL/GenBank/DDBJ whole genome shotgun (WGS) entry which is preliminary data.</text>
</comment>
<feature type="domain" description="N-acetyltransferase" evidence="1">
    <location>
        <begin position="1"/>
        <end position="159"/>
    </location>
</feature>
<dbReference type="SUPFAM" id="SSF55729">
    <property type="entry name" value="Acyl-CoA N-acyltransferases (Nat)"/>
    <property type="match status" value="1"/>
</dbReference>
<proteinExistence type="predicted"/>
<reference evidence="2 3" key="1">
    <citation type="journal article" date="2017" name="Int. J. Syst. Evol. Microbiol.">
        <title>Photobacterium alginatilyticum sp. nov., a marine bacterium isolated from bottom seawater.</title>
        <authorList>
            <person name="Wang X."/>
            <person name="Wang Y."/>
            <person name="Yang X."/>
            <person name="Sun H."/>
            <person name="Li B."/>
            <person name="Zhang X.H."/>
        </authorList>
    </citation>
    <scope>NUCLEOTIDE SEQUENCE [LARGE SCALE GENOMIC DNA]</scope>
    <source>
        <strain evidence="2 3">P03D4</strain>
    </source>
</reference>
<evidence type="ECO:0000259" key="1">
    <source>
        <dbReference type="PROSITE" id="PS51186"/>
    </source>
</evidence>
<dbReference type="InterPro" id="IPR016181">
    <property type="entry name" value="Acyl_CoA_acyltransferase"/>
</dbReference>
<evidence type="ECO:0000313" key="3">
    <source>
        <dbReference type="Proteomes" id="UP000738517"/>
    </source>
</evidence>
<evidence type="ECO:0000313" key="2">
    <source>
        <dbReference type="EMBL" id="NBI54756.1"/>
    </source>
</evidence>
<dbReference type="Gene3D" id="3.40.630.30">
    <property type="match status" value="1"/>
</dbReference>
<gene>
    <name evidence="2" type="ORF">EIZ48_19760</name>
</gene>
<dbReference type="EMBL" id="RSEJ01000023">
    <property type="protein sequence ID" value="NBI54756.1"/>
    <property type="molecule type" value="Genomic_DNA"/>
</dbReference>
<protein>
    <submittedName>
        <fullName evidence="2">N-acetyltransferase</fullName>
    </submittedName>
</protein>
<dbReference type="CDD" id="cd04301">
    <property type="entry name" value="NAT_SF"/>
    <property type="match status" value="1"/>
</dbReference>